<evidence type="ECO:0000313" key="3">
    <source>
        <dbReference type="EMBL" id="QHU32803.1"/>
    </source>
</evidence>
<protein>
    <submittedName>
        <fullName evidence="2">Uncharacterized protein</fullName>
    </submittedName>
</protein>
<evidence type="ECO:0000256" key="1">
    <source>
        <dbReference type="SAM" id="MobiDB-lite"/>
    </source>
</evidence>
<evidence type="ECO:0000313" key="2">
    <source>
        <dbReference type="EMBL" id="QHU16518.1"/>
    </source>
</evidence>
<feature type="compositionally biased region" description="Basic residues" evidence="1">
    <location>
        <begin position="38"/>
        <end position="65"/>
    </location>
</feature>
<feature type="compositionally biased region" description="Low complexity" evidence="1">
    <location>
        <begin position="66"/>
        <end position="75"/>
    </location>
</feature>
<proteinExistence type="predicted"/>
<accession>A0A6C0KJL9</accession>
<dbReference type="EMBL" id="MN740541">
    <property type="protein sequence ID" value="QHU32803.1"/>
    <property type="molecule type" value="Genomic_DNA"/>
</dbReference>
<reference evidence="2" key="1">
    <citation type="journal article" date="2020" name="Nature">
        <title>Giant virus diversity and host interactions through global metagenomics.</title>
        <authorList>
            <person name="Schulz F."/>
            <person name="Roux S."/>
            <person name="Paez-Espino D."/>
            <person name="Jungbluth S."/>
            <person name="Walsh D.A."/>
            <person name="Denef V.J."/>
            <person name="McMahon K.D."/>
            <person name="Konstantinidis K.T."/>
            <person name="Eloe-Fadrosh E.A."/>
            <person name="Kyrpides N.C."/>
            <person name="Woyke T."/>
        </authorList>
    </citation>
    <scope>NUCLEOTIDE SEQUENCE</scope>
    <source>
        <strain evidence="3">GVMAG-M-3300027969-2</strain>
        <strain evidence="2">GVMAG-S-3300012000-53</strain>
    </source>
</reference>
<name>A0A6C0KJL9_9ZZZZ</name>
<organism evidence="2">
    <name type="scientific">viral metagenome</name>
    <dbReference type="NCBI Taxonomy" id="1070528"/>
    <lineage>
        <taxon>unclassified sequences</taxon>
        <taxon>metagenomes</taxon>
        <taxon>organismal metagenomes</taxon>
    </lineage>
</organism>
<sequence>MPALSFSEIGNSNVLPLDKPTSTGGNIAQFESKQAGGKSKKNKKSAKKPKSAKKRTAKRSRKSAKKSFLAKLKFW</sequence>
<dbReference type="AlphaFoldDB" id="A0A6C0KJL9"/>
<dbReference type="EMBL" id="MN740886">
    <property type="protein sequence ID" value="QHU16518.1"/>
    <property type="molecule type" value="Genomic_DNA"/>
</dbReference>
<feature type="compositionally biased region" description="Polar residues" evidence="1">
    <location>
        <begin position="8"/>
        <end position="31"/>
    </location>
</feature>
<feature type="region of interest" description="Disordered" evidence="1">
    <location>
        <begin position="1"/>
        <end position="75"/>
    </location>
</feature>